<accession>A0A0G0LSU2</accession>
<evidence type="ECO:0000313" key="2">
    <source>
        <dbReference type="Proteomes" id="UP000034207"/>
    </source>
</evidence>
<organism evidence="1 2">
    <name type="scientific">candidate division CPR2 bacterium GW2011_GWC2_39_10</name>
    <dbReference type="NCBI Taxonomy" id="1618345"/>
    <lineage>
        <taxon>Bacteria</taxon>
        <taxon>Bacteria division CPR2</taxon>
    </lineage>
</organism>
<dbReference type="Proteomes" id="UP000034207">
    <property type="component" value="Unassembled WGS sequence"/>
</dbReference>
<dbReference type="AlphaFoldDB" id="A0A0G0LSU2"/>
<name>A0A0G0LSU2_UNCC2</name>
<dbReference type="InterPro" id="IPR007922">
    <property type="entry name" value="DciA-like"/>
</dbReference>
<comment type="caution">
    <text evidence="1">The sequence shown here is derived from an EMBL/GenBank/DDBJ whole genome shotgun (WGS) entry which is preliminary data.</text>
</comment>
<evidence type="ECO:0000313" key="1">
    <source>
        <dbReference type="EMBL" id="KKQ95008.1"/>
    </source>
</evidence>
<dbReference type="EMBL" id="LBVV01000005">
    <property type="protein sequence ID" value="KKQ95008.1"/>
    <property type="molecule type" value="Genomic_DNA"/>
</dbReference>
<reference evidence="1 2" key="1">
    <citation type="journal article" date="2015" name="Nature">
        <title>rRNA introns, odd ribosomes, and small enigmatic genomes across a large radiation of phyla.</title>
        <authorList>
            <person name="Brown C.T."/>
            <person name="Hug L.A."/>
            <person name="Thomas B.C."/>
            <person name="Sharon I."/>
            <person name="Castelle C.J."/>
            <person name="Singh A."/>
            <person name="Wilkins M.J."/>
            <person name="Williams K.H."/>
            <person name="Banfield J.F."/>
        </authorList>
    </citation>
    <scope>NUCLEOTIDE SEQUENCE [LARGE SCALE GENOMIC DNA]</scope>
</reference>
<gene>
    <name evidence="1" type="ORF">UT18_C0005G0018</name>
</gene>
<dbReference type="Pfam" id="PF05258">
    <property type="entry name" value="DciA"/>
    <property type="match status" value="1"/>
</dbReference>
<evidence type="ECO:0008006" key="3">
    <source>
        <dbReference type="Google" id="ProtNLM"/>
    </source>
</evidence>
<proteinExistence type="predicted"/>
<protein>
    <recommendedName>
        <fullName evidence="3">DUF721 domain-containing protein</fullName>
    </recommendedName>
</protein>
<sequence length="91" mass="10329">MEKIDKKLFEKRLRKMGIKRQVDSALVCQEFNAAVKNVLGSDGARNIEAVSFNKGTLKVKTASSIWGQELFLKKEKLLANIEEVKDLKLSY</sequence>